<dbReference type="PROSITE" id="PS00802">
    <property type="entry name" value="TRANSKETOLASE_2"/>
    <property type="match status" value="1"/>
</dbReference>
<comment type="caution">
    <text evidence="12">The sequence shown here is derived from an EMBL/GenBank/DDBJ whole genome shotgun (WGS) entry which is preliminary data.</text>
</comment>
<keyword evidence="5 10" id="KW-0479">Metal-binding</keyword>
<evidence type="ECO:0000313" key="13">
    <source>
        <dbReference type="Proteomes" id="UP001548713"/>
    </source>
</evidence>
<dbReference type="InterPro" id="IPR029061">
    <property type="entry name" value="THDP-binding"/>
</dbReference>
<evidence type="ECO:0000256" key="9">
    <source>
        <dbReference type="ARBA" id="ARBA00023229"/>
    </source>
</evidence>
<keyword evidence="8 10" id="KW-0786">Thiamine pyrophosphate</keyword>
<dbReference type="Pfam" id="PF13292">
    <property type="entry name" value="DXP_synthase_N"/>
    <property type="match status" value="1"/>
</dbReference>
<keyword evidence="13" id="KW-1185">Reference proteome</keyword>
<evidence type="ECO:0000256" key="7">
    <source>
        <dbReference type="ARBA" id="ARBA00022977"/>
    </source>
</evidence>
<comment type="function">
    <text evidence="10">Catalyzes the acyloin condensation reaction between C atoms 2 and 3 of pyruvate and glyceraldehyde 3-phosphate to yield 1-deoxy-D-xylulose-5-phosphate (DXP).</text>
</comment>
<name>A0ABV2D527_9SPHN</name>
<dbReference type="SUPFAM" id="SSF52518">
    <property type="entry name" value="Thiamin diphosphate-binding fold (THDP-binding)"/>
    <property type="match status" value="2"/>
</dbReference>
<dbReference type="SUPFAM" id="SSF52922">
    <property type="entry name" value="TK C-terminal domain-like"/>
    <property type="match status" value="1"/>
</dbReference>
<dbReference type="SMART" id="SM00861">
    <property type="entry name" value="Transket_pyr"/>
    <property type="match status" value="1"/>
</dbReference>
<dbReference type="PANTHER" id="PTHR43322">
    <property type="entry name" value="1-D-DEOXYXYLULOSE 5-PHOSPHATE SYNTHASE-RELATED"/>
    <property type="match status" value="1"/>
</dbReference>
<feature type="binding site" evidence="10">
    <location>
        <position position="79"/>
    </location>
    <ligand>
        <name>thiamine diphosphate</name>
        <dbReference type="ChEBI" id="CHEBI:58937"/>
    </ligand>
</feature>
<dbReference type="InterPro" id="IPR049557">
    <property type="entry name" value="Transketolase_CS"/>
</dbReference>
<proteinExistence type="inferred from homology"/>
<dbReference type="InterPro" id="IPR005477">
    <property type="entry name" value="Dxylulose-5-P_synthase"/>
</dbReference>
<evidence type="ECO:0000256" key="5">
    <source>
        <dbReference type="ARBA" id="ARBA00022723"/>
    </source>
</evidence>
<evidence type="ECO:0000256" key="3">
    <source>
        <dbReference type="ARBA" id="ARBA00011738"/>
    </source>
</evidence>
<evidence type="ECO:0000256" key="10">
    <source>
        <dbReference type="HAMAP-Rule" id="MF_00315"/>
    </source>
</evidence>
<evidence type="ECO:0000259" key="11">
    <source>
        <dbReference type="SMART" id="SM00861"/>
    </source>
</evidence>
<dbReference type="PROSITE" id="PS00801">
    <property type="entry name" value="TRANSKETOLASE_1"/>
    <property type="match status" value="1"/>
</dbReference>
<dbReference type="InterPro" id="IPR033248">
    <property type="entry name" value="Transketolase_C"/>
</dbReference>
<dbReference type="CDD" id="cd02007">
    <property type="entry name" value="TPP_DXS"/>
    <property type="match status" value="1"/>
</dbReference>
<dbReference type="Gene3D" id="3.40.50.970">
    <property type="match status" value="2"/>
</dbReference>
<keyword evidence="7 10" id="KW-0784">Thiamine biosynthesis</keyword>
<keyword evidence="6 10" id="KW-0460">Magnesium</keyword>
<feature type="binding site" evidence="10">
    <location>
        <begin position="120"/>
        <end position="122"/>
    </location>
    <ligand>
        <name>thiamine diphosphate</name>
        <dbReference type="ChEBI" id="CHEBI:58937"/>
    </ligand>
</feature>
<gene>
    <name evidence="10 12" type="primary">dxs</name>
    <name evidence="12" type="ORF">ABVV53_16110</name>
</gene>
<comment type="similarity">
    <text evidence="2 10">Belongs to the transketolase family. DXPS subfamily.</text>
</comment>
<keyword evidence="4 10" id="KW-0808">Transferase</keyword>
<feature type="binding site" evidence="10">
    <location>
        <position position="151"/>
    </location>
    <ligand>
        <name>Mg(2+)</name>
        <dbReference type="ChEBI" id="CHEBI:18420"/>
    </ligand>
</feature>
<dbReference type="InterPro" id="IPR005475">
    <property type="entry name" value="Transketolase-like_Pyr-bd"/>
</dbReference>
<dbReference type="Pfam" id="PF02779">
    <property type="entry name" value="Transket_pyr"/>
    <property type="match status" value="1"/>
</dbReference>
<evidence type="ECO:0000256" key="2">
    <source>
        <dbReference type="ARBA" id="ARBA00011081"/>
    </source>
</evidence>
<accession>A0ABV2D527</accession>
<dbReference type="CDD" id="cd07033">
    <property type="entry name" value="TPP_PYR_DXS_TK_like"/>
    <property type="match status" value="1"/>
</dbReference>
<feature type="binding site" evidence="10">
    <location>
        <position position="289"/>
    </location>
    <ligand>
        <name>thiamine diphosphate</name>
        <dbReference type="ChEBI" id="CHEBI:58937"/>
    </ligand>
</feature>
<comment type="cofactor">
    <cofactor evidence="10">
        <name>Mg(2+)</name>
        <dbReference type="ChEBI" id="CHEBI:18420"/>
    </cofactor>
    <text evidence="10">Binds 1 Mg(2+) ion per subunit.</text>
</comment>
<dbReference type="Pfam" id="PF02780">
    <property type="entry name" value="Transketolase_C"/>
    <property type="match status" value="1"/>
</dbReference>
<dbReference type="EMBL" id="JBEWLY010000025">
    <property type="protein sequence ID" value="MET1756966.1"/>
    <property type="molecule type" value="Genomic_DNA"/>
</dbReference>
<comment type="subunit">
    <text evidence="3 10">Homodimer.</text>
</comment>
<dbReference type="RefSeq" id="WP_353985452.1">
    <property type="nucleotide sequence ID" value="NZ_JBEWLY010000025.1"/>
</dbReference>
<dbReference type="InterPro" id="IPR020826">
    <property type="entry name" value="Transketolase_BS"/>
</dbReference>
<comment type="cofactor">
    <cofactor evidence="10">
        <name>thiamine diphosphate</name>
        <dbReference type="ChEBI" id="CHEBI:58937"/>
    </cofactor>
    <text evidence="10">Binds 1 thiamine pyrophosphate per subunit.</text>
</comment>
<evidence type="ECO:0000256" key="1">
    <source>
        <dbReference type="ARBA" id="ARBA00004980"/>
    </source>
</evidence>
<feature type="binding site" evidence="10">
    <location>
        <position position="371"/>
    </location>
    <ligand>
        <name>thiamine diphosphate</name>
        <dbReference type="ChEBI" id="CHEBI:58937"/>
    </ligand>
</feature>
<sequence>MTADPATPLLDTVATPDDLRRLKPADLRQLADELRTETISAVGQTGGHLGSGLGVVELTVAIHYVFNTPDDRLIWDVGHQAYPHKILTGRRDRIRTLRQGGGLSGFTKRSESEYDPFGAAHSSTSISAALGFAIANKLKNVAGRGIAVIGDGAMSAGMAYEAMNNARDAGNRLVVILNDNDMSIAPPVGGLSSYLARLVSSGQFLGLRELARKFARKLPRPLHNAARKTDEFARGMAMGGTLFEELGFYYVGPIDGHDLDALVPVFENVRDAAEGPCLIHVVTKKGKGYAPAEESADKYHGVQKFDVITGEQVKSAGGPPSYTNVFAKALLAEAEADKRICAITAAMPSGTGLDKFQQTFPDRTFDVGIAEQHAVTFAAGLAAQGMRPFCAIYSTFLQRAFDQVVHDVAIQNLPVRFAIDRAGLVGADGATHAGSFDVTYLATLPNMVVMAAADEAELVHMVHTAAQHDAGPIAFRYPRGNGVGVPLPEKPELLEIGKGRIVRQGTKVALLSLGTRLGEALKAADTLEAKGLSTTVADLRFAKPLDSELIRKLMLSHEVIVTVEEAAIGGLGAHVLTMASDQGLTDAGLKIRTMRLPDMFQDHDTPEKQYDEAGLNAPQIVDTVLKALRHNSSGVSEARA</sequence>
<feature type="binding site" evidence="10">
    <location>
        <position position="180"/>
    </location>
    <ligand>
        <name>Mg(2+)</name>
        <dbReference type="ChEBI" id="CHEBI:18420"/>
    </ligand>
</feature>
<feature type="binding site" evidence="10">
    <location>
        <begin position="152"/>
        <end position="153"/>
    </location>
    <ligand>
        <name>thiamine diphosphate</name>
        <dbReference type="ChEBI" id="CHEBI:58937"/>
    </ligand>
</feature>
<reference evidence="12 13" key="1">
    <citation type="submission" date="2024-07" db="EMBL/GenBank/DDBJ databases">
        <title>Novosphingobium kalidii RD2P27.</title>
        <authorList>
            <person name="Sun J.-Q."/>
        </authorList>
    </citation>
    <scope>NUCLEOTIDE SEQUENCE [LARGE SCALE GENOMIC DNA]</scope>
    <source>
        <strain evidence="12 13">RD2P27</strain>
    </source>
</reference>
<evidence type="ECO:0000313" key="12">
    <source>
        <dbReference type="EMBL" id="MET1756966.1"/>
    </source>
</evidence>
<dbReference type="GO" id="GO:0008661">
    <property type="term" value="F:1-deoxy-D-xylulose-5-phosphate synthase activity"/>
    <property type="evidence" value="ECO:0007669"/>
    <property type="project" value="UniProtKB-EC"/>
</dbReference>
<evidence type="ECO:0000256" key="8">
    <source>
        <dbReference type="ARBA" id="ARBA00023052"/>
    </source>
</evidence>
<dbReference type="NCBIfam" id="NF003933">
    <property type="entry name" value="PRK05444.2-2"/>
    <property type="match status" value="1"/>
</dbReference>
<evidence type="ECO:0000256" key="6">
    <source>
        <dbReference type="ARBA" id="ARBA00022842"/>
    </source>
</evidence>
<comment type="pathway">
    <text evidence="1 10">Metabolic intermediate biosynthesis; 1-deoxy-D-xylulose 5-phosphate biosynthesis; 1-deoxy-D-xylulose 5-phosphate from D-glyceraldehyde 3-phosphate and pyruvate: step 1/1.</text>
</comment>
<dbReference type="PANTHER" id="PTHR43322:SF5">
    <property type="entry name" value="1-DEOXY-D-XYLULOSE-5-PHOSPHATE SYNTHASE, CHLOROPLASTIC"/>
    <property type="match status" value="1"/>
</dbReference>
<keyword evidence="9 10" id="KW-0414">Isoprene biosynthesis</keyword>
<feature type="domain" description="Transketolase-like pyrimidine-binding" evidence="11">
    <location>
        <begin position="320"/>
        <end position="485"/>
    </location>
</feature>
<dbReference type="InterPro" id="IPR009014">
    <property type="entry name" value="Transketo_C/PFOR_II"/>
</dbReference>
<dbReference type="HAMAP" id="MF_00315">
    <property type="entry name" value="DXP_synth"/>
    <property type="match status" value="1"/>
</dbReference>
<organism evidence="12 13">
    <name type="scientific">Novosphingobium kalidii</name>
    <dbReference type="NCBI Taxonomy" id="3230299"/>
    <lineage>
        <taxon>Bacteria</taxon>
        <taxon>Pseudomonadati</taxon>
        <taxon>Pseudomonadota</taxon>
        <taxon>Alphaproteobacteria</taxon>
        <taxon>Sphingomonadales</taxon>
        <taxon>Sphingomonadaceae</taxon>
        <taxon>Novosphingobium</taxon>
    </lineage>
</organism>
<feature type="binding site" evidence="10">
    <location>
        <position position="180"/>
    </location>
    <ligand>
        <name>thiamine diphosphate</name>
        <dbReference type="ChEBI" id="CHEBI:58937"/>
    </ligand>
</feature>
<evidence type="ECO:0000256" key="4">
    <source>
        <dbReference type="ARBA" id="ARBA00022679"/>
    </source>
</evidence>
<dbReference type="Gene3D" id="3.40.50.920">
    <property type="match status" value="1"/>
</dbReference>
<dbReference type="EC" id="2.2.1.7" evidence="10"/>
<dbReference type="NCBIfam" id="TIGR00204">
    <property type="entry name" value="dxs"/>
    <property type="match status" value="1"/>
</dbReference>
<comment type="catalytic activity">
    <reaction evidence="10">
        <text>D-glyceraldehyde 3-phosphate + pyruvate + H(+) = 1-deoxy-D-xylulose 5-phosphate + CO2</text>
        <dbReference type="Rhea" id="RHEA:12605"/>
        <dbReference type="ChEBI" id="CHEBI:15361"/>
        <dbReference type="ChEBI" id="CHEBI:15378"/>
        <dbReference type="ChEBI" id="CHEBI:16526"/>
        <dbReference type="ChEBI" id="CHEBI:57792"/>
        <dbReference type="ChEBI" id="CHEBI:59776"/>
        <dbReference type="EC" id="2.2.1.7"/>
    </reaction>
</comment>
<dbReference type="Proteomes" id="UP001548713">
    <property type="component" value="Unassembled WGS sequence"/>
</dbReference>
<protein>
    <recommendedName>
        <fullName evidence="10">1-deoxy-D-xylulose-5-phosphate synthase</fullName>
        <ecNumber evidence="10">2.2.1.7</ecNumber>
    </recommendedName>
    <alternativeName>
        <fullName evidence="10">1-deoxyxylulose-5-phosphate synthase</fullName>
        <shortName evidence="10">DXP synthase</shortName>
        <shortName evidence="10">DXPS</shortName>
    </alternativeName>
</protein>